<feature type="region of interest" description="Disordered" evidence="1">
    <location>
        <begin position="38"/>
        <end position="80"/>
    </location>
</feature>
<keyword evidence="2" id="KW-0472">Membrane</keyword>
<evidence type="ECO:0000256" key="1">
    <source>
        <dbReference type="SAM" id="MobiDB-lite"/>
    </source>
</evidence>
<reference evidence="5 6" key="1">
    <citation type="submission" date="2016-04" db="EMBL/GenBank/DDBJ databases">
        <title>Evolutionary innovation and constraint leading to complex multicellularity in the Ascomycota.</title>
        <authorList>
            <person name="Cisse O."/>
            <person name="Nguyen A."/>
            <person name="Hewitt D.A."/>
            <person name="Jedd G."/>
            <person name="Stajich J.E."/>
        </authorList>
    </citation>
    <scope>NUCLEOTIDE SEQUENCE [LARGE SCALE GENOMIC DNA]</scope>
    <source>
        <strain evidence="5 6">DAH-3</strain>
    </source>
</reference>
<dbReference type="Proteomes" id="UP000186594">
    <property type="component" value="Unassembled WGS sequence"/>
</dbReference>
<feature type="compositionally biased region" description="Basic and acidic residues" evidence="1">
    <location>
        <begin position="159"/>
        <end position="182"/>
    </location>
</feature>
<keyword evidence="2" id="KW-1133">Transmembrane helix</keyword>
<feature type="region of interest" description="Disordered" evidence="1">
    <location>
        <begin position="105"/>
        <end position="124"/>
    </location>
</feature>
<keyword evidence="3" id="KW-0732">Signal</keyword>
<evidence type="ECO:0000259" key="4">
    <source>
        <dbReference type="Pfam" id="PF04478"/>
    </source>
</evidence>
<accession>A0A1U7LKX0</accession>
<dbReference type="Pfam" id="PF04478">
    <property type="entry name" value="Mid2"/>
    <property type="match status" value="1"/>
</dbReference>
<dbReference type="AlphaFoldDB" id="A0A1U7LKX0"/>
<gene>
    <name evidence="5" type="ORF">NEOLI_004954</name>
</gene>
<protein>
    <recommendedName>
        <fullName evidence="4">Mid2 domain-containing protein</fullName>
    </recommendedName>
</protein>
<keyword evidence="2" id="KW-0812">Transmembrane</keyword>
<organism evidence="5 6">
    <name type="scientific">Neolecta irregularis (strain DAH-3)</name>
    <dbReference type="NCBI Taxonomy" id="1198029"/>
    <lineage>
        <taxon>Eukaryota</taxon>
        <taxon>Fungi</taxon>
        <taxon>Dikarya</taxon>
        <taxon>Ascomycota</taxon>
        <taxon>Taphrinomycotina</taxon>
        <taxon>Neolectales</taxon>
        <taxon>Neolectaceae</taxon>
        <taxon>Neolecta</taxon>
    </lineage>
</organism>
<feature type="compositionally biased region" description="Low complexity" evidence="1">
    <location>
        <begin position="46"/>
        <end position="80"/>
    </location>
</feature>
<feature type="domain" description="Mid2" evidence="4">
    <location>
        <begin position="105"/>
        <end position="151"/>
    </location>
</feature>
<keyword evidence="6" id="KW-1185">Reference proteome</keyword>
<sequence>MLVSLALCSLLAAAAAAATVAPAKLDLGNSLLVPRSNVTSKPIPPSSSAVSPSSHPPQSSDPQSFSVASTPTSTKSFPSPAASSPVSLVTQFVTQQGVVQTLAHTPSPEATLSTPSSSTASSGISAKTRNTVIGITVGIGGAALLAIIAIVSWRIKSHKEEPESVHSSPEIDRFKDAVDQYHRPRTLNPSSNF</sequence>
<evidence type="ECO:0000256" key="2">
    <source>
        <dbReference type="SAM" id="Phobius"/>
    </source>
</evidence>
<feature type="region of interest" description="Disordered" evidence="1">
    <location>
        <begin position="159"/>
        <end position="193"/>
    </location>
</feature>
<dbReference type="InterPro" id="IPR007567">
    <property type="entry name" value="Mid2_dom"/>
</dbReference>
<feature type="signal peptide" evidence="3">
    <location>
        <begin position="1"/>
        <end position="17"/>
    </location>
</feature>
<feature type="transmembrane region" description="Helical" evidence="2">
    <location>
        <begin position="132"/>
        <end position="153"/>
    </location>
</feature>
<evidence type="ECO:0000313" key="5">
    <source>
        <dbReference type="EMBL" id="OLL23243.1"/>
    </source>
</evidence>
<dbReference type="EMBL" id="LXFE01002033">
    <property type="protein sequence ID" value="OLL23243.1"/>
    <property type="molecule type" value="Genomic_DNA"/>
</dbReference>
<dbReference type="STRING" id="1198029.A0A1U7LKX0"/>
<evidence type="ECO:0000313" key="6">
    <source>
        <dbReference type="Proteomes" id="UP000186594"/>
    </source>
</evidence>
<comment type="caution">
    <text evidence="5">The sequence shown here is derived from an EMBL/GenBank/DDBJ whole genome shotgun (WGS) entry which is preliminary data.</text>
</comment>
<evidence type="ECO:0000256" key="3">
    <source>
        <dbReference type="SAM" id="SignalP"/>
    </source>
</evidence>
<proteinExistence type="predicted"/>
<name>A0A1U7LKX0_NEOID</name>
<feature type="chain" id="PRO_5012369152" description="Mid2 domain-containing protein" evidence="3">
    <location>
        <begin position="18"/>
        <end position="193"/>
    </location>
</feature>